<evidence type="ECO:0000256" key="1">
    <source>
        <dbReference type="ARBA" id="ARBA00022670"/>
    </source>
</evidence>
<dbReference type="InterPro" id="IPR036397">
    <property type="entry name" value="RNaseH_sf"/>
</dbReference>
<dbReference type="Pfam" id="PF22936">
    <property type="entry name" value="Pol_BBD"/>
    <property type="match status" value="1"/>
</dbReference>
<dbReference type="PANTHER" id="PTHR42648:SF31">
    <property type="entry name" value="RNA-DIRECTED DNA POLYMERASE"/>
    <property type="match status" value="1"/>
</dbReference>
<dbReference type="AlphaFoldDB" id="A0AAW1JT36"/>
<protein>
    <recommendedName>
        <fullName evidence="3">Integrase catalytic domain-containing protein</fullName>
    </recommendedName>
</protein>
<feature type="region of interest" description="Disordered" evidence="2">
    <location>
        <begin position="175"/>
        <end position="199"/>
    </location>
</feature>
<dbReference type="EMBL" id="JBDFQZ010000007">
    <property type="protein sequence ID" value="KAK9706955.1"/>
    <property type="molecule type" value="Genomic_DNA"/>
</dbReference>
<keyword evidence="1" id="KW-0378">Hydrolase</keyword>
<evidence type="ECO:0000259" key="3">
    <source>
        <dbReference type="PROSITE" id="PS50994"/>
    </source>
</evidence>
<keyword evidence="1" id="KW-0645">Protease</keyword>
<keyword evidence="5" id="KW-1185">Reference proteome</keyword>
<sequence>MDSVENTHTLKITTILTGSENYPLWKRQMEQALSAKRRLGYVTGKVTKPKEDEEKIETWTMANNQVITWILQNLNRESYEVTQNERTIEEYYTELQMIWDELENMSSLPAINKITTEMAEYLKAVATQVEEMKLFQFLNGLDKSYGILRSNILLMDPLPSVEHTVSLMLQEEMQTNNVGGSRQSENSTLMSKGEAEREKCTHCGRDNHREWIIDSGVTNHMVSKLSMLNNVRELGNKLKINLPDGRCVKVTHKGDILLDNGLKLADMLFVPEFKQNLLSVQMLAKDNICYGCEDGKIKGLGKVDSGHTRMATDTVCRPDNNEELGHAPLSSLKHLSMLHLHHLNDTVCLTCPMAKLTKSSFPNRQTNASNPFDLIHMDIWGPYRVAYKGKYKYFLTIVDDNSRATWVYLLCHKSDTLDHLKTFYEYARTQFYKRIKIVRSDNALDFDDQFCRKFFEENGIIHQTSIVDRPQQNGVTPYEIIHHKPANYSDLKVFGCLVMVYNPDRDRDKFQPRGIPCVFLGYPANKKRYKVQDLMTKRRFVSRDVKFYEQILPFSQNSQGVHMTLRSIGVLPDQEYTEMVIDEVEGGDQTAEGPQQKIQNVTPDESELEHIETHSLESSVIDQDNAADITQSI</sequence>
<dbReference type="Pfam" id="PF00665">
    <property type="entry name" value="rve"/>
    <property type="match status" value="1"/>
</dbReference>
<dbReference type="SUPFAM" id="SSF53098">
    <property type="entry name" value="Ribonuclease H-like"/>
    <property type="match status" value="1"/>
</dbReference>
<feature type="compositionally biased region" description="Polar residues" evidence="2">
    <location>
        <begin position="175"/>
        <end position="190"/>
    </location>
</feature>
<gene>
    <name evidence="4" type="ORF">RND81_07G163400</name>
</gene>
<dbReference type="GO" id="GO:0006508">
    <property type="term" value="P:proteolysis"/>
    <property type="evidence" value="ECO:0007669"/>
    <property type="project" value="UniProtKB-KW"/>
</dbReference>
<evidence type="ECO:0000256" key="2">
    <source>
        <dbReference type="SAM" id="MobiDB-lite"/>
    </source>
</evidence>
<dbReference type="Proteomes" id="UP001443914">
    <property type="component" value="Unassembled WGS sequence"/>
</dbReference>
<name>A0AAW1JT36_SAPOF</name>
<dbReference type="PANTHER" id="PTHR42648">
    <property type="entry name" value="TRANSPOSASE, PUTATIVE-RELATED"/>
    <property type="match status" value="1"/>
</dbReference>
<comment type="caution">
    <text evidence="4">The sequence shown here is derived from an EMBL/GenBank/DDBJ whole genome shotgun (WGS) entry which is preliminary data.</text>
</comment>
<dbReference type="InterPro" id="IPR057670">
    <property type="entry name" value="SH3_retrovirus"/>
</dbReference>
<dbReference type="InterPro" id="IPR012337">
    <property type="entry name" value="RNaseH-like_sf"/>
</dbReference>
<reference evidence="4" key="1">
    <citation type="submission" date="2024-03" db="EMBL/GenBank/DDBJ databases">
        <title>WGS assembly of Saponaria officinalis var. Norfolk2.</title>
        <authorList>
            <person name="Jenkins J."/>
            <person name="Shu S."/>
            <person name="Grimwood J."/>
            <person name="Barry K."/>
            <person name="Goodstein D."/>
            <person name="Schmutz J."/>
            <person name="Leebens-Mack J."/>
            <person name="Osbourn A."/>
        </authorList>
    </citation>
    <scope>NUCLEOTIDE SEQUENCE [LARGE SCALE GENOMIC DNA]</scope>
    <source>
        <strain evidence="4">JIC</strain>
    </source>
</reference>
<dbReference type="PROSITE" id="PS50994">
    <property type="entry name" value="INTEGRASE"/>
    <property type="match status" value="1"/>
</dbReference>
<evidence type="ECO:0000313" key="5">
    <source>
        <dbReference type="Proteomes" id="UP001443914"/>
    </source>
</evidence>
<organism evidence="4 5">
    <name type="scientific">Saponaria officinalis</name>
    <name type="common">Common soapwort</name>
    <name type="synonym">Lychnis saponaria</name>
    <dbReference type="NCBI Taxonomy" id="3572"/>
    <lineage>
        <taxon>Eukaryota</taxon>
        <taxon>Viridiplantae</taxon>
        <taxon>Streptophyta</taxon>
        <taxon>Embryophyta</taxon>
        <taxon>Tracheophyta</taxon>
        <taxon>Spermatophyta</taxon>
        <taxon>Magnoliopsida</taxon>
        <taxon>eudicotyledons</taxon>
        <taxon>Gunneridae</taxon>
        <taxon>Pentapetalae</taxon>
        <taxon>Caryophyllales</taxon>
        <taxon>Caryophyllaceae</taxon>
        <taxon>Caryophylleae</taxon>
        <taxon>Saponaria</taxon>
    </lineage>
</organism>
<dbReference type="Pfam" id="PF14244">
    <property type="entry name" value="Retrotran_gag_3"/>
    <property type="match status" value="1"/>
</dbReference>
<dbReference type="GO" id="GO:0015074">
    <property type="term" value="P:DNA integration"/>
    <property type="evidence" value="ECO:0007669"/>
    <property type="project" value="InterPro"/>
</dbReference>
<dbReference type="GO" id="GO:0008233">
    <property type="term" value="F:peptidase activity"/>
    <property type="evidence" value="ECO:0007669"/>
    <property type="project" value="UniProtKB-KW"/>
</dbReference>
<evidence type="ECO:0000313" key="4">
    <source>
        <dbReference type="EMBL" id="KAK9706955.1"/>
    </source>
</evidence>
<accession>A0AAW1JT36</accession>
<dbReference type="InterPro" id="IPR029472">
    <property type="entry name" value="Copia-like_N"/>
</dbReference>
<dbReference type="Pfam" id="PF25597">
    <property type="entry name" value="SH3_retrovirus"/>
    <property type="match status" value="1"/>
</dbReference>
<proteinExistence type="predicted"/>
<dbReference type="InterPro" id="IPR054722">
    <property type="entry name" value="PolX-like_BBD"/>
</dbReference>
<dbReference type="InterPro" id="IPR039537">
    <property type="entry name" value="Retrotran_Ty1/copia-like"/>
</dbReference>
<dbReference type="GO" id="GO:0003676">
    <property type="term" value="F:nucleic acid binding"/>
    <property type="evidence" value="ECO:0007669"/>
    <property type="project" value="InterPro"/>
</dbReference>
<dbReference type="InterPro" id="IPR001584">
    <property type="entry name" value="Integrase_cat-core"/>
</dbReference>
<feature type="domain" description="Integrase catalytic" evidence="3">
    <location>
        <begin position="367"/>
        <end position="477"/>
    </location>
</feature>
<dbReference type="Gene3D" id="3.30.420.10">
    <property type="entry name" value="Ribonuclease H-like superfamily/Ribonuclease H"/>
    <property type="match status" value="1"/>
</dbReference>